<protein>
    <submittedName>
        <fullName evidence="1">Uncharacterized protein</fullName>
    </submittedName>
</protein>
<feature type="non-terminal residue" evidence="1">
    <location>
        <position position="1"/>
    </location>
</feature>
<proteinExistence type="predicted"/>
<dbReference type="AlphaFoldDB" id="X1QHV9"/>
<sequence length="35" mass="4120">IGEFEVGNSGHWERRILTSNLSLKKAKELKEKYEE</sequence>
<gene>
    <name evidence="1" type="ORF">S06H3_57889</name>
</gene>
<dbReference type="EMBL" id="BARV01037417">
    <property type="protein sequence ID" value="GAI50595.1"/>
    <property type="molecule type" value="Genomic_DNA"/>
</dbReference>
<comment type="caution">
    <text evidence="1">The sequence shown here is derived from an EMBL/GenBank/DDBJ whole genome shotgun (WGS) entry which is preliminary data.</text>
</comment>
<evidence type="ECO:0000313" key="1">
    <source>
        <dbReference type="EMBL" id="GAI50595.1"/>
    </source>
</evidence>
<accession>X1QHV9</accession>
<reference evidence="1" key="1">
    <citation type="journal article" date="2014" name="Front. Microbiol.">
        <title>High frequency of phylogenetically diverse reductive dehalogenase-homologous genes in deep subseafloor sedimentary metagenomes.</title>
        <authorList>
            <person name="Kawai M."/>
            <person name="Futagami T."/>
            <person name="Toyoda A."/>
            <person name="Takaki Y."/>
            <person name="Nishi S."/>
            <person name="Hori S."/>
            <person name="Arai W."/>
            <person name="Tsubouchi T."/>
            <person name="Morono Y."/>
            <person name="Uchiyama I."/>
            <person name="Ito T."/>
            <person name="Fujiyama A."/>
            <person name="Inagaki F."/>
            <person name="Takami H."/>
        </authorList>
    </citation>
    <scope>NUCLEOTIDE SEQUENCE</scope>
    <source>
        <strain evidence="1">Expedition CK06-06</strain>
    </source>
</reference>
<organism evidence="1">
    <name type="scientific">marine sediment metagenome</name>
    <dbReference type="NCBI Taxonomy" id="412755"/>
    <lineage>
        <taxon>unclassified sequences</taxon>
        <taxon>metagenomes</taxon>
        <taxon>ecological metagenomes</taxon>
    </lineage>
</organism>
<name>X1QHV9_9ZZZZ</name>